<dbReference type="OrthoDB" id="38728at2759"/>
<feature type="signal peptide" evidence="2">
    <location>
        <begin position="1"/>
        <end position="17"/>
    </location>
</feature>
<protein>
    <submittedName>
        <fullName evidence="3">Uncharacterized protein</fullName>
    </submittedName>
</protein>
<sequence>MKYTALALSFLLSPCASFGPTFLSRPTKSLPSTNFDRSHTSHRPHFRPLWGILDEVEDDNLFKLGGQDENTRGDLPSGIEAAYDAFLGELVFSVNDVRVDIVDNYEKASDPNFITWLGGRVEDSTDPEEKMALRSLLSSIEETVRMESFLESKLTQEIRMSYAPLLEKILPPFGPGETVEMAVKKNYEMCDAQLIKVLVEKKGDGTGAEECLAAIGKLQEEKMAEATEKLKTVLAAGSPALMEGEILKLGKEGKIDEAFLLLLEANMNMAKEAGAHGPAEIMGKLKKKAEVEKDKTASAPELRLLRQLIREPDGAERERLLDDAFQPKQVVIVPGNRENAEKALTGEQPEQEQAQPDVPPPAFISACKAVLLNFGNVASDSNDMMEKIQQIASEAEIVATRIYGKGMSPREQQDKAFKETTTSIFDLERMELEAMSNGEDVPWASGKDDDEEMLGSLFDKDGKMRIGGS</sequence>
<keyword evidence="4" id="KW-1185">Reference proteome</keyword>
<organism evidence="3 4">
    <name type="scientific">Triparma retinervis</name>
    <dbReference type="NCBI Taxonomy" id="2557542"/>
    <lineage>
        <taxon>Eukaryota</taxon>
        <taxon>Sar</taxon>
        <taxon>Stramenopiles</taxon>
        <taxon>Ochrophyta</taxon>
        <taxon>Bolidophyceae</taxon>
        <taxon>Parmales</taxon>
        <taxon>Triparmaceae</taxon>
        <taxon>Triparma</taxon>
    </lineage>
</organism>
<evidence type="ECO:0000313" key="4">
    <source>
        <dbReference type="Proteomes" id="UP001165082"/>
    </source>
</evidence>
<dbReference type="Proteomes" id="UP001165082">
    <property type="component" value="Unassembled WGS sequence"/>
</dbReference>
<name>A0A9W6ZJD6_9STRA</name>
<proteinExistence type="predicted"/>
<evidence type="ECO:0000313" key="3">
    <source>
        <dbReference type="EMBL" id="GMH53841.1"/>
    </source>
</evidence>
<accession>A0A9W6ZJD6</accession>
<comment type="caution">
    <text evidence="3">The sequence shown here is derived from an EMBL/GenBank/DDBJ whole genome shotgun (WGS) entry which is preliminary data.</text>
</comment>
<feature type="compositionally biased region" description="Basic and acidic residues" evidence="1">
    <location>
        <begin position="458"/>
        <end position="469"/>
    </location>
</feature>
<feature type="chain" id="PRO_5040824507" evidence="2">
    <location>
        <begin position="18"/>
        <end position="469"/>
    </location>
</feature>
<evidence type="ECO:0000256" key="2">
    <source>
        <dbReference type="SAM" id="SignalP"/>
    </source>
</evidence>
<dbReference type="AlphaFoldDB" id="A0A9W6ZJD6"/>
<keyword evidence="2" id="KW-0732">Signal</keyword>
<gene>
    <name evidence="3" type="ORF">TrRE_jg2774</name>
</gene>
<evidence type="ECO:0000256" key="1">
    <source>
        <dbReference type="SAM" id="MobiDB-lite"/>
    </source>
</evidence>
<reference evidence="3" key="1">
    <citation type="submission" date="2022-07" db="EMBL/GenBank/DDBJ databases">
        <title>Genome analysis of Parmales, a sister group of diatoms, reveals the evolutionary specialization of diatoms from phago-mixotrophs to photoautotrophs.</title>
        <authorList>
            <person name="Ban H."/>
            <person name="Sato S."/>
            <person name="Yoshikawa S."/>
            <person name="Kazumasa Y."/>
            <person name="Nakamura Y."/>
            <person name="Ichinomiya M."/>
            <person name="Saitoh K."/>
            <person name="Sato N."/>
            <person name="Blanc-Mathieu R."/>
            <person name="Endo H."/>
            <person name="Kuwata A."/>
            <person name="Ogata H."/>
        </authorList>
    </citation>
    <scope>NUCLEOTIDE SEQUENCE</scope>
</reference>
<feature type="region of interest" description="Disordered" evidence="1">
    <location>
        <begin position="436"/>
        <end position="469"/>
    </location>
</feature>
<dbReference type="EMBL" id="BRXZ01002072">
    <property type="protein sequence ID" value="GMH53841.1"/>
    <property type="molecule type" value="Genomic_DNA"/>
</dbReference>